<sequence length="583" mass="65168">METRWVPFGAIWRRGGYRLVLYGDAVGTVRCYVETRWVPFGAIWRRGGYRPVRANMKSPVFSFVFLLCLSVIRSSTADCPAKCACDRDVQNRKRIRCDTGGGLIRDGTFIPELIDRDTEVLYISAPPGQPNRINQLTPAMFQGLKLQELHILHSQLRSIGARTFFYLSNTLKVLNLAHNQLMDISENNFRNLSGLTHLHLDYNRIVHLHSATFNYQRNLRVLTLSNNRIYDLGTRFLLQEVPTLEVVDLSSNPLGAPNFEGLPELIPGLIFQDVPNLRRVSFANTSIDRLPYAAVARHCTRLEDLDVSHNKFTVIQPGQFNEIKSLRKLNLAGNRLSVIQPGALRGITLDYLDLSETLLPGFTDRIFEGAKVHGISIASNQLQSLDTAALLPIAKDLVRLDVGGNPLALTDRMFKFLPQLKGLSLASMRLASLPAKLFDYPHEIRSFNISSNIFRQLDQTVLESLPNLEVLDLSKNELQSLPFQLAQPTLTEFYVTNNALPKIPDHFTDVFRSASSKIKTFRVDGNPLECNWSIGGLADWISSPSGRSVVCGRDAGERCPVCAGPAELKGKSVDEIKVKVSTA</sequence>
<evidence type="ECO:0000256" key="1">
    <source>
        <dbReference type="ARBA" id="ARBA00022614"/>
    </source>
</evidence>
<dbReference type="PRINTS" id="PR00019">
    <property type="entry name" value="LEURICHRPT"/>
</dbReference>
<dbReference type="InterPro" id="IPR003591">
    <property type="entry name" value="Leu-rich_rpt_typical-subtyp"/>
</dbReference>
<evidence type="ECO:0000313" key="4">
    <source>
        <dbReference type="Proteomes" id="UP000192578"/>
    </source>
</evidence>
<dbReference type="PANTHER" id="PTHR45712:SF22">
    <property type="entry name" value="INSULIN-LIKE GROWTH FACTOR-BINDING PROTEIN COMPLEX ACID LABILE SUBUNIT"/>
    <property type="match status" value="1"/>
</dbReference>
<dbReference type="SMART" id="SM00369">
    <property type="entry name" value="LRR_TYP"/>
    <property type="match status" value="7"/>
</dbReference>
<dbReference type="InterPro" id="IPR001611">
    <property type="entry name" value="Leu-rich_rpt"/>
</dbReference>
<proteinExistence type="predicted"/>
<dbReference type="SUPFAM" id="SSF52058">
    <property type="entry name" value="L domain-like"/>
    <property type="match status" value="1"/>
</dbReference>
<keyword evidence="4" id="KW-1185">Reference proteome</keyword>
<gene>
    <name evidence="3" type="ORF">BV898_08327</name>
</gene>
<dbReference type="InterPro" id="IPR050333">
    <property type="entry name" value="SLRP"/>
</dbReference>
<dbReference type="OrthoDB" id="9229163at2759"/>
<organism evidence="3 4">
    <name type="scientific">Hypsibius exemplaris</name>
    <name type="common">Freshwater tardigrade</name>
    <dbReference type="NCBI Taxonomy" id="2072580"/>
    <lineage>
        <taxon>Eukaryota</taxon>
        <taxon>Metazoa</taxon>
        <taxon>Ecdysozoa</taxon>
        <taxon>Tardigrada</taxon>
        <taxon>Eutardigrada</taxon>
        <taxon>Parachela</taxon>
        <taxon>Hypsibioidea</taxon>
        <taxon>Hypsibiidae</taxon>
        <taxon>Hypsibius</taxon>
    </lineage>
</organism>
<evidence type="ECO:0000313" key="3">
    <source>
        <dbReference type="EMBL" id="OQV17556.1"/>
    </source>
</evidence>
<dbReference type="PANTHER" id="PTHR45712">
    <property type="entry name" value="AGAP008170-PA"/>
    <property type="match status" value="1"/>
</dbReference>
<evidence type="ECO:0000256" key="2">
    <source>
        <dbReference type="ARBA" id="ARBA00022737"/>
    </source>
</evidence>
<reference evidence="4" key="1">
    <citation type="submission" date="2017-01" db="EMBL/GenBank/DDBJ databases">
        <title>Comparative genomics of anhydrobiosis in the tardigrade Hypsibius dujardini.</title>
        <authorList>
            <person name="Yoshida Y."/>
            <person name="Koutsovoulos G."/>
            <person name="Laetsch D."/>
            <person name="Stevens L."/>
            <person name="Kumar S."/>
            <person name="Horikawa D."/>
            <person name="Ishino K."/>
            <person name="Komine S."/>
            <person name="Tomita M."/>
            <person name="Blaxter M."/>
            <person name="Arakawa K."/>
        </authorList>
    </citation>
    <scope>NUCLEOTIDE SEQUENCE [LARGE SCALE GENOMIC DNA]</scope>
    <source>
        <strain evidence="4">Z151</strain>
    </source>
</reference>
<dbReference type="Gene3D" id="3.80.10.10">
    <property type="entry name" value="Ribonuclease Inhibitor"/>
    <property type="match status" value="3"/>
</dbReference>
<dbReference type="SUPFAM" id="SSF52047">
    <property type="entry name" value="RNI-like"/>
    <property type="match status" value="1"/>
</dbReference>
<dbReference type="InterPro" id="IPR032675">
    <property type="entry name" value="LRR_dom_sf"/>
</dbReference>
<dbReference type="EMBL" id="MTYJ01000059">
    <property type="protein sequence ID" value="OQV17556.1"/>
    <property type="molecule type" value="Genomic_DNA"/>
</dbReference>
<protein>
    <submittedName>
        <fullName evidence="3">Insulin-like growth factor-binding protein complex acid labile subunit</fullName>
    </submittedName>
</protein>
<comment type="caution">
    <text evidence="3">The sequence shown here is derived from an EMBL/GenBank/DDBJ whole genome shotgun (WGS) entry which is preliminary data.</text>
</comment>
<accession>A0A1W0WQS1</accession>
<dbReference type="AlphaFoldDB" id="A0A1W0WQS1"/>
<name>A0A1W0WQS1_HYPEX</name>
<dbReference type="Pfam" id="PF13855">
    <property type="entry name" value="LRR_8"/>
    <property type="match status" value="3"/>
</dbReference>
<dbReference type="Proteomes" id="UP000192578">
    <property type="component" value="Unassembled WGS sequence"/>
</dbReference>
<dbReference type="GO" id="GO:0005615">
    <property type="term" value="C:extracellular space"/>
    <property type="evidence" value="ECO:0007669"/>
    <property type="project" value="TreeGrafter"/>
</dbReference>
<dbReference type="PROSITE" id="PS51450">
    <property type="entry name" value="LRR"/>
    <property type="match status" value="3"/>
</dbReference>
<keyword evidence="1" id="KW-0433">Leucine-rich repeat</keyword>
<keyword evidence="2" id="KW-0677">Repeat</keyword>